<dbReference type="InterPro" id="IPR023465">
    <property type="entry name" value="Riboflavin_kinase_dom_sf"/>
</dbReference>
<dbReference type="UniPathway" id="UPA00276">
    <property type="reaction ID" value="UER00406"/>
</dbReference>
<comment type="catalytic activity">
    <reaction evidence="13">
        <text>riboflavin + ATP = FMN + ADP + H(+)</text>
        <dbReference type="Rhea" id="RHEA:14357"/>
        <dbReference type="ChEBI" id="CHEBI:15378"/>
        <dbReference type="ChEBI" id="CHEBI:30616"/>
        <dbReference type="ChEBI" id="CHEBI:57986"/>
        <dbReference type="ChEBI" id="CHEBI:58210"/>
        <dbReference type="ChEBI" id="CHEBI:456216"/>
        <dbReference type="EC" id="2.7.1.26"/>
    </reaction>
</comment>
<dbReference type="AlphaFoldDB" id="A0A0D2GHQ7"/>
<dbReference type="PANTHER" id="PTHR22749">
    <property type="entry name" value="RIBOFLAVIN KINASE/FMN ADENYLYLTRANSFERASE"/>
    <property type="match status" value="1"/>
</dbReference>
<dbReference type="Proteomes" id="UP000053029">
    <property type="component" value="Unassembled WGS sequence"/>
</dbReference>
<dbReference type="GO" id="GO:0005524">
    <property type="term" value="F:ATP binding"/>
    <property type="evidence" value="ECO:0007669"/>
    <property type="project" value="UniProtKB-KW"/>
</dbReference>
<dbReference type="HOGENOM" id="CLU_048437_3_2_1"/>
<keyword evidence="10" id="KW-0418">Kinase</keyword>
<evidence type="ECO:0000256" key="4">
    <source>
        <dbReference type="ARBA" id="ARBA00012105"/>
    </source>
</evidence>
<comment type="function">
    <text evidence="1">Catalyzes the phosphorylation of riboflavin (vitamin B2) to form flavin mononucleotide (FMN) coenzyme.</text>
</comment>
<evidence type="ECO:0000256" key="9">
    <source>
        <dbReference type="ARBA" id="ARBA00022741"/>
    </source>
</evidence>
<dbReference type="InterPro" id="IPR015865">
    <property type="entry name" value="Riboflavin_kinase_bac/euk"/>
</dbReference>
<dbReference type="EMBL" id="KN846972">
    <property type="protein sequence ID" value="KIW80328.1"/>
    <property type="molecule type" value="Genomic_DNA"/>
</dbReference>
<dbReference type="GO" id="GO:0005739">
    <property type="term" value="C:mitochondrion"/>
    <property type="evidence" value="ECO:0007669"/>
    <property type="project" value="TreeGrafter"/>
</dbReference>
<evidence type="ECO:0000256" key="6">
    <source>
        <dbReference type="ARBA" id="ARBA00022630"/>
    </source>
</evidence>
<dbReference type="InterPro" id="IPR023468">
    <property type="entry name" value="Riboflavin_kinase"/>
</dbReference>
<dbReference type="STRING" id="1442368.A0A0D2GHQ7"/>
<evidence type="ECO:0000313" key="16">
    <source>
        <dbReference type="EMBL" id="KIW80328.1"/>
    </source>
</evidence>
<evidence type="ECO:0000313" key="17">
    <source>
        <dbReference type="Proteomes" id="UP000053029"/>
    </source>
</evidence>
<feature type="domain" description="Riboflavin kinase" evidence="15">
    <location>
        <begin position="18"/>
        <end position="197"/>
    </location>
</feature>
<evidence type="ECO:0000256" key="5">
    <source>
        <dbReference type="ARBA" id="ARBA00017394"/>
    </source>
</evidence>
<feature type="region of interest" description="Disordered" evidence="14">
    <location>
        <begin position="81"/>
        <end position="116"/>
    </location>
</feature>
<keyword evidence="7" id="KW-0288">FMN</keyword>
<feature type="region of interest" description="Disordered" evidence="14">
    <location>
        <begin position="1"/>
        <end position="23"/>
    </location>
</feature>
<gene>
    <name evidence="16" type="ORF">Z517_06943</name>
</gene>
<evidence type="ECO:0000256" key="14">
    <source>
        <dbReference type="SAM" id="MobiDB-lite"/>
    </source>
</evidence>
<evidence type="ECO:0000256" key="1">
    <source>
        <dbReference type="ARBA" id="ARBA00003572"/>
    </source>
</evidence>
<keyword evidence="17" id="KW-1185">Reference proteome</keyword>
<name>A0A0D2GHQ7_9EURO</name>
<keyword evidence="8" id="KW-0808">Transferase</keyword>
<dbReference type="SMART" id="SM00904">
    <property type="entry name" value="Flavokinase"/>
    <property type="match status" value="1"/>
</dbReference>
<dbReference type="PANTHER" id="PTHR22749:SF6">
    <property type="entry name" value="RIBOFLAVIN KINASE"/>
    <property type="match status" value="1"/>
</dbReference>
<dbReference type="Gene3D" id="2.40.30.30">
    <property type="entry name" value="Riboflavin kinase-like"/>
    <property type="match status" value="1"/>
</dbReference>
<organism evidence="16 17">
    <name type="scientific">Fonsecaea pedrosoi CBS 271.37</name>
    <dbReference type="NCBI Taxonomy" id="1442368"/>
    <lineage>
        <taxon>Eukaryota</taxon>
        <taxon>Fungi</taxon>
        <taxon>Dikarya</taxon>
        <taxon>Ascomycota</taxon>
        <taxon>Pezizomycotina</taxon>
        <taxon>Eurotiomycetes</taxon>
        <taxon>Chaetothyriomycetidae</taxon>
        <taxon>Chaetothyriales</taxon>
        <taxon>Herpotrichiellaceae</taxon>
        <taxon>Fonsecaea</taxon>
    </lineage>
</organism>
<evidence type="ECO:0000256" key="7">
    <source>
        <dbReference type="ARBA" id="ARBA00022643"/>
    </source>
</evidence>
<dbReference type="GO" id="GO:0009231">
    <property type="term" value="P:riboflavin biosynthetic process"/>
    <property type="evidence" value="ECO:0007669"/>
    <property type="project" value="InterPro"/>
</dbReference>
<evidence type="ECO:0000256" key="3">
    <source>
        <dbReference type="ARBA" id="ARBA00010108"/>
    </source>
</evidence>
<keyword evidence="6" id="KW-0285">Flavoprotein</keyword>
<dbReference type="Pfam" id="PF01687">
    <property type="entry name" value="Flavokinase"/>
    <property type="match status" value="1"/>
</dbReference>
<protein>
    <recommendedName>
        <fullName evidence="5">Riboflavin kinase</fullName>
        <ecNumber evidence="4">2.7.1.26</ecNumber>
    </recommendedName>
    <alternativeName>
        <fullName evidence="12">Flavin mononucleotide kinase 1</fullName>
    </alternativeName>
</protein>
<evidence type="ECO:0000256" key="8">
    <source>
        <dbReference type="ARBA" id="ARBA00022679"/>
    </source>
</evidence>
<dbReference type="GeneID" id="25306433"/>
<evidence type="ECO:0000256" key="11">
    <source>
        <dbReference type="ARBA" id="ARBA00022840"/>
    </source>
</evidence>
<evidence type="ECO:0000256" key="12">
    <source>
        <dbReference type="ARBA" id="ARBA00029960"/>
    </source>
</evidence>
<dbReference type="OrthoDB" id="276388at2759"/>
<evidence type="ECO:0000256" key="2">
    <source>
        <dbReference type="ARBA" id="ARBA00005201"/>
    </source>
</evidence>
<dbReference type="GO" id="GO:0008531">
    <property type="term" value="F:riboflavin kinase activity"/>
    <property type="evidence" value="ECO:0007669"/>
    <property type="project" value="UniProtKB-EC"/>
</dbReference>
<dbReference type="GO" id="GO:0009398">
    <property type="term" value="P:FMN biosynthetic process"/>
    <property type="evidence" value="ECO:0007669"/>
    <property type="project" value="UniProtKB-UniPathway"/>
</dbReference>
<reference evidence="16 17" key="1">
    <citation type="submission" date="2015-01" db="EMBL/GenBank/DDBJ databases">
        <title>The Genome Sequence of Fonsecaea pedrosoi CBS 271.37.</title>
        <authorList>
            <consortium name="The Broad Institute Genomics Platform"/>
            <person name="Cuomo C."/>
            <person name="de Hoog S."/>
            <person name="Gorbushina A."/>
            <person name="Stielow B."/>
            <person name="Teixiera M."/>
            <person name="Abouelleil A."/>
            <person name="Chapman S.B."/>
            <person name="Priest M."/>
            <person name="Young S.K."/>
            <person name="Wortman J."/>
            <person name="Nusbaum C."/>
            <person name="Birren B."/>
        </authorList>
    </citation>
    <scope>NUCLEOTIDE SEQUENCE [LARGE SCALE GENOMIC DNA]</scope>
    <source>
        <strain evidence="16 17">CBS 271.37</strain>
    </source>
</reference>
<keyword evidence="9" id="KW-0547">Nucleotide-binding</keyword>
<dbReference type="SUPFAM" id="SSF82114">
    <property type="entry name" value="Riboflavin kinase-like"/>
    <property type="match status" value="1"/>
</dbReference>
<dbReference type="EC" id="2.7.1.26" evidence="4"/>
<evidence type="ECO:0000256" key="10">
    <source>
        <dbReference type="ARBA" id="ARBA00022777"/>
    </source>
</evidence>
<evidence type="ECO:0000256" key="13">
    <source>
        <dbReference type="ARBA" id="ARBA00047880"/>
    </source>
</evidence>
<proteinExistence type="inferred from homology"/>
<sequence>MPPNGPRDPYAGPEAGPEPPFPIKLCGPVIKGFGRGSKELGIPTANIPTEGLSTEHPTLPSGIYYGFVGLSLKSCPSAAAAAPAPASTPSTNTNTNPASSSSSISSAPESSTSSSIPAPPLVSIHPAVLSIGFNPFYKNTVRSVEIHILHEFPRDFYGAALNLLILGYIRPEYDYVSLDALVEDIHVDCAVAARSLERPAYQAFRQAGWESWLTDFSWMDKVDANEVERVVLGQDGKGQG</sequence>
<keyword evidence="11" id="KW-0067">ATP-binding</keyword>
<comment type="pathway">
    <text evidence="2">Cofactor biosynthesis; FMN biosynthesis; FMN from riboflavin (ATP route): step 1/1.</text>
</comment>
<dbReference type="VEuPathDB" id="FungiDB:Z517_06943"/>
<accession>A0A0D2GHQ7</accession>
<comment type="similarity">
    <text evidence="3">Belongs to the flavokinase family.</text>
</comment>
<dbReference type="RefSeq" id="XP_013284136.1">
    <property type="nucleotide sequence ID" value="XM_013428682.1"/>
</dbReference>
<evidence type="ECO:0000259" key="15">
    <source>
        <dbReference type="SMART" id="SM00904"/>
    </source>
</evidence>